<evidence type="ECO:0000256" key="6">
    <source>
        <dbReference type="SAM" id="Phobius"/>
    </source>
</evidence>
<organism evidence="7 8">
    <name type="scientific">Silurus meridionalis</name>
    <name type="common">Southern catfish</name>
    <name type="synonym">Silurus soldatovi meridionalis</name>
    <dbReference type="NCBI Taxonomy" id="175797"/>
    <lineage>
        <taxon>Eukaryota</taxon>
        <taxon>Metazoa</taxon>
        <taxon>Chordata</taxon>
        <taxon>Craniata</taxon>
        <taxon>Vertebrata</taxon>
        <taxon>Euteleostomi</taxon>
        <taxon>Actinopterygii</taxon>
        <taxon>Neopterygii</taxon>
        <taxon>Teleostei</taxon>
        <taxon>Ostariophysi</taxon>
        <taxon>Siluriformes</taxon>
        <taxon>Siluridae</taxon>
        <taxon>Silurus</taxon>
    </lineage>
</organism>
<evidence type="ECO:0000256" key="1">
    <source>
        <dbReference type="ARBA" id="ARBA00004123"/>
    </source>
</evidence>
<accession>A0A8T0B0V9</accession>
<dbReference type="AlphaFoldDB" id="A0A8T0B0V9"/>
<feature type="compositionally biased region" description="Acidic residues" evidence="5">
    <location>
        <begin position="196"/>
        <end position="220"/>
    </location>
</feature>
<dbReference type="InterPro" id="IPR028127">
    <property type="entry name" value="Ripply_fam"/>
</dbReference>
<keyword evidence="3" id="KW-0217">Developmental protein</keyword>
<keyword evidence="6" id="KW-0472">Membrane</keyword>
<keyword evidence="6" id="KW-1133">Transmembrane helix</keyword>
<dbReference type="GO" id="GO:0000122">
    <property type="term" value="P:negative regulation of transcription by RNA polymerase II"/>
    <property type="evidence" value="ECO:0007669"/>
    <property type="project" value="TreeGrafter"/>
</dbReference>
<evidence type="ECO:0000256" key="2">
    <source>
        <dbReference type="ARBA" id="ARBA00006944"/>
    </source>
</evidence>
<evidence type="ECO:0000313" key="8">
    <source>
        <dbReference type="Proteomes" id="UP000606274"/>
    </source>
</evidence>
<dbReference type="GO" id="GO:0005634">
    <property type="term" value="C:nucleus"/>
    <property type="evidence" value="ECO:0007669"/>
    <property type="project" value="UniProtKB-SubCell"/>
</dbReference>
<name>A0A8T0B0V9_SILME</name>
<evidence type="ECO:0000313" key="7">
    <source>
        <dbReference type="EMBL" id="KAF7697356.1"/>
    </source>
</evidence>
<sequence length="233" mass="26725">MDPETHPCAPLLSRPALLTTPPRAHTTPLASTPRPLCGSALYKLRVRGLQLHSFLCALYLLLLRVLFVLSSFWTTDRMESACLVVSKMNFPGAPSLRAAPADPRMEQSPISRRPVLWRPWLMSDQDSHTVSRRTKLICPYSRPTVPSNTMADGKALPFQHPVRLFWPKSKSYDYLYRDGEALLKNFPVQATICFYDESDSEEDDDEEQDEWDDEEDDEDKECLKPQGRFCQYN</sequence>
<dbReference type="PANTHER" id="PTHR16770:SF3">
    <property type="entry name" value="PROTEIN RIPPLY2"/>
    <property type="match status" value="1"/>
</dbReference>
<keyword evidence="4" id="KW-0539">Nucleus</keyword>
<comment type="subcellular location">
    <subcellularLocation>
        <location evidence="1">Nucleus</location>
    </subcellularLocation>
</comment>
<keyword evidence="8" id="KW-1185">Reference proteome</keyword>
<dbReference type="PANTHER" id="PTHR16770">
    <property type="entry name" value="PROTEIN RIPPLY-LIKE"/>
    <property type="match status" value="1"/>
</dbReference>
<protein>
    <recommendedName>
        <fullName evidence="9">Protein ripply1</fullName>
    </recommendedName>
</protein>
<dbReference type="Proteomes" id="UP000606274">
    <property type="component" value="Unassembled WGS sequence"/>
</dbReference>
<evidence type="ECO:0000256" key="4">
    <source>
        <dbReference type="ARBA" id="ARBA00023242"/>
    </source>
</evidence>
<feature type="region of interest" description="Disordered" evidence="5">
    <location>
        <begin position="196"/>
        <end position="233"/>
    </location>
</feature>
<evidence type="ECO:0000256" key="5">
    <source>
        <dbReference type="SAM" id="MobiDB-lite"/>
    </source>
</evidence>
<evidence type="ECO:0000256" key="3">
    <source>
        <dbReference type="ARBA" id="ARBA00022473"/>
    </source>
</evidence>
<keyword evidence="6" id="KW-0812">Transmembrane</keyword>
<feature type="transmembrane region" description="Helical" evidence="6">
    <location>
        <begin position="51"/>
        <end position="73"/>
    </location>
</feature>
<proteinExistence type="inferred from homology"/>
<reference evidence="7" key="1">
    <citation type="submission" date="2020-08" db="EMBL/GenBank/DDBJ databases">
        <title>Chromosome-level assembly of Southern catfish (Silurus meridionalis) provides insights into visual adaptation to the nocturnal and benthic lifestyles.</title>
        <authorList>
            <person name="Zhang Y."/>
            <person name="Wang D."/>
            <person name="Peng Z."/>
        </authorList>
    </citation>
    <scope>NUCLEOTIDE SEQUENCE</scope>
    <source>
        <strain evidence="7">SWU-2019-XX</strain>
        <tissue evidence="7">Muscle</tissue>
    </source>
</reference>
<dbReference type="EMBL" id="JABFDY010000015">
    <property type="protein sequence ID" value="KAF7697356.1"/>
    <property type="molecule type" value="Genomic_DNA"/>
</dbReference>
<dbReference type="GO" id="GO:0009880">
    <property type="term" value="P:embryonic pattern specification"/>
    <property type="evidence" value="ECO:0007669"/>
    <property type="project" value="TreeGrafter"/>
</dbReference>
<evidence type="ECO:0008006" key="9">
    <source>
        <dbReference type="Google" id="ProtNLM"/>
    </source>
</evidence>
<comment type="caution">
    <text evidence="7">The sequence shown here is derived from an EMBL/GenBank/DDBJ whole genome shotgun (WGS) entry which is preliminary data.</text>
</comment>
<dbReference type="Pfam" id="PF14998">
    <property type="entry name" value="Ripply"/>
    <property type="match status" value="1"/>
</dbReference>
<gene>
    <name evidence="7" type="ORF">HF521_005774</name>
</gene>
<comment type="similarity">
    <text evidence="2">Belongs to the ripply family.</text>
</comment>